<reference evidence="9" key="4">
    <citation type="submission" date="2016-11" db="EMBL/GenBank/DDBJ databases">
        <authorList>
            <person name="Varghese N."/>
            <person name="Submissions S."/>
        </authorList>
    </citation>
    <scope>NUCLEOTIDE SEQUENCE</scope>
    <source>
        <strain evidence="9">DSM 1682</strain>
    </source>
</reference>
<keyword evidence="10" id="KW-1185">Reference proteome</keyword>
<reference evidence="10" key="2">
    <citation type="submission" date="2016-01" db="EMBL/GenBank/DDBJ databases">
        <authorList>
            <person name="Poehlein A."/>
            <person name="Schlien K."/>
            <person name="Gottschalk G."/>
            <person name="Buckel W."/>
            <person name="Daniel R."/>
        </authorList>
    </citation>
    <scope>NUCLEOTIDE SEQUENCE [LARGE SCALE GENOMIC DNA]</scope>
    <source>
        <strain evidence="10">X2</strain>
    </source>
</reference>
<dbReference type="InterPro" id="IPR009057">
    <property type="entry name" value="Homeodomain-like_sf"/>
</dbReference>
<dbReference type="Proteomes" id="UP000068026">
    <property type="component" value="Chromosome"/>
</dbReference>
<sequence>MPEKDSALYAAFVAKDSRFDGRFFVGISSTGIYCRPVCRARQPKEANCTFYATAAQAEQEGYRPCLLCRPELAPGTSITDATAMLAHKAARVLEEKCGTGDRLEEIAGLLGCTDRHLRRVFTKEYNVTPLQYLQTCRLLLAKNLLTDTNLNVLDVALASGLEA</sequence>
<dbReference type="Pfam" id="PF02805">
    <property type="entry name" value="Ada_Zn_binding"/>
    <property type="match status" value="1"/>
</dbReference>
<dbReference type="InterPro" id="IPR016220">
    <property type="entry name" value="Me-P-triester_DNA_alkyl-Trfase"/>
</dbReference>
<protein>
    <submittedName>
        <fullName evidence="8">Bifunctional transcriptional activator/DNA repair enzyme AdaA</fullName>
        <ecNumber evidence="8">2.1.1.-</ecNumber>
    </submittedName>
    <submittedName>
        <fullName evidence="9">Methylphosphotriester-DNA--protein-cysteine methyltransferase (N-terminal of Ada), contains Zn-binding and two AraC-type DNA-binding domains</fullName>
    </submittedName>
</protein>
<evidence type="ECO:0000256" key="5">
    <source>
        <dbReference type="ARBA" id="ARBA00023159"/>
    </source>
</evidence>
<dbReference type="EMBL" id="CP014223">
    <property type="protein sequence ID" value="AMJ41678.1"/>
    <property type="molecule type" value="Genomic_DNA"/>
</dbReference>
<evidence type="ECO:0000256" key="4">
    <source>
        <dbReference type="ARBA" id="ARBA00023125"/>
    </source>
</evidence>
<dbReference type="PIRSF" id="PIRSF000408">
    <property type="entry name" value="Alkyltransferas_AdaA"/>
    <property type="match status" value="1"/>
</dbReference>
<dbReference type="SUPFAM" id="SSF57884">
    <property type="entry name" value="Ada DNA repair protein, N-terminal domain (N-Ada 10)"/>
    <property type="match status" value="1"/>
</dbReference>
<keyword evidence="4 9" id="KW-0238">DNA-binding</keyword>
<dbReference type="GO" id="GO:0032259">
    <property type="term" value="P:methylation"/>
    <property type="evidence" value="ECO:0007669"/>
    <property type="project" value="UniProtKB-KW"/>
</dbReference>
<dbReference type="KEGG" id="cpro:CPRO_20970"/>
<dbReference type="PANTHER" id="PTHR43280:SF2">
    <property type="entry name" value="HTH-TYPE TRANSCRIPTIONAL REGULATOR EXSA"/>
    <property type="match status" value="1"/>
</dbReference>
<evidence type="ECO:0000313" key="11">
    <source>
        <dbReference type="Proteomes" id="UP000184204"/>
    </source>
</evidence>
<dbReference type="SUPFAM" id="SSF46689">
    <property type="entry name" value="Homeodomain-like"/>
    <property type="match status" value="1"/>
</dbReference>
<dbReference type="GO" id="GO:0008168">
    <property type="term" value="F:methyltransferase activity"/>
    <property type="evidence" value="ECO:0007669"/>
    <property type="project" value="UniProtKB-KW"/>
</dbReference>
<dbReference type="EC" id="2.1.1.-" evidence="8"/>
<keyword evidence="8" id="KW-0808">Transferase</keyword>
<reference evidence="11" key="3">
    <citation type="submission" date="2016-11" db="EMBL/GenBank/DDBJ databases">
        <authorList>
            <person name="Jaros S."/>
            <person name="Januszkiewicz K."/>
            <person name="Wedrychowicz H."/>
        </authorList>
    </citation>
    <scope>NUCLEOTIDE SEQUENCE [LARGE SCALE GENOMIC DNA]</scope>
    <source>
        <strain evidence="11">DSM 1682</strain>
    </source>
</reference>
<evidence type="ECO:0000313" key="8">
    <source>
        <dbReference type="EMBL" id="AMJ41678.1"/>
    </source>
</evidence>
<dbReference type="EMBL" id="FQUA01000009">
    <property type="protein sequence ID" value="SHE88882.1"/>
    <property type="molecule type" value="Genomic_DNA"/>
</dbReference>
<evidence type="ECO:0000256" key="1">
    <source>
        <dbReference type="ARBA" id="ARBA00001947"/>
    </source>
</evidence>
<dbReference type="PROSITE" id="PS01124">
    <property type="entry name" value="HTH_ARAC_FAMILY_2"/>
    <property type="match status" value="1"/>
</dbReference>
<dbReference type="GO" id="GO:0003700">
    <property type="term" value="F:DNA-binding transcription factor activity"/>
    <property type="evidence" value="ECO:0007669"/>
    <property type="project" value="InterPro"/>
</dbReference>
<keyword evidence="2 9" id="KW-0489">Methyltransferase</keyword>
<dbReference type="InterPro" id="IPR004026">
    <property type="entry name" value="Ada_DNA_repair_Zn-bd"/>
</dbReference>
<evidence type="ECO:0000259" key="7">
    <source>
        <dbReference type="PROSITE" id="PS01124"/>
    </source>
</evidence>
<dbReference type="SMART" id="SM00342">
    <property type="entry name" value="HTH_ARAC"/>
    <property type="match status" value="1"/>
</dbReference>
<keyword evidence="5" id="KW-0010">Activator</keyword>
<proteinExistence type="predicted"/>
<keyword evidence="3" id="KW-0805">Transcription regulation</keyword>
<dbReference type="Gene3D" id="3.40.10.10">
    <property type="entry name" value="DNA Methylphosphotriester Repair Domain"/>
    <property type="match status" value="1"/>
</dbReference>
<gene>
    <name evidence="8" type="primary">adaA_2</name>
    <name evidence="8" type="ORF">CPRO_20970</name>
    <name evidence="9" type="ORF">SAMN02745151_02118</name>
</gene>
<dbReference type="InterPro" id="IPR018060">
    <property type="entry name" value="HTH_AraC"/>
</dbReference>
<dbReference type="RefSeq" id="WP_066051303.1">
    <property type="nucleotide sequence ID" value="NZ_CP014223.1"/>
</dbReference>
<comment type="cofactor">
    <cofactor evidence="1">
        <name>Zn(2+)</name>
        <dbReference type="ChEBI" id="CHEBI:29105"/>
    </cofactor>
</comment>
<accession>A0A110A746</accession>
<name>A0A110A746_ANAPI</name>
<organism evidence="9 11">
    <name type="scientific">Anaerotignum propionicum DSM 1682</name>
    <dbReference type="NCBI Taxonomy" id="991789"/>
    <lineage>
        <taxon>Bacteria</taxon>
        <taxon>Bacillati</taxon>
        <taxon>Bacillota</taxon>
        <taxon>Clostridia</taxon>
        <taxon>Lachnospirales</taxon>
        <taxon>Anaerotignaceae</taxon>
        <taxon>Anaerotignum</taxon>
    </lineage>
</organism>
<reference evidence="8 10" key="1">
    <citation type="journal article" date="2016" name="Genome Announc.">
        <title>Complete Genome Sequence of the Amino Acid-Fermenting Clostridium propionicum X2 (DSM 1682).</title>
        <authorList>
            <person name="Poehlein A."/>
            <person name="Schlien K."/>
            <person name="Chowdhury N.P."/>
            <person name="Gottschalk G."/>
            <person name="Buckel W."/>
            <person name="Daniel R."/>
        </authorList>
    </citation>
    <scope>NUCLEOTIDE SEQUENCE [LARGE SCALE GENOMIC DNA]</scope>
    <source>
        <strain evidence="8 10">X2</strain>
    </source>
</reference>
<keyword evidence="6" id="KW-0804">Transcription</keyword>
<dbReference type="GO" id="GO:0006281">
    <property type="term" value="P:DNA repair"/>
    <property type="evidence" value="ECO:0007669"/>
    <property type="project" value="InterPro"/>
</dbReference>
<dbReference type="PANTHER" id="PTHR43280">
    <property type="entry name" value="ARAC-FAMILY TRANSCRIPTIONAL REGULATOR"/>
    <property type="match status" value="1"/>
</dbReference>
<dbReference type="Gene3D" id="1.10.10.60">
    <property type="entry name" value="Homeodomain-like"/>
    <property type="match status" value="1"/>
</dbReference>
<feature type="domain" description="HTH araC/xylS-type" evidence="7">
    <location>
        <begin position="87"/>
        <end position="163"/>
    </location>
</feature>
<dbReference type="AlphaFoldDB" id="A0A110A746"/>
<dbReference type="GO" id="GO:0043565">
    <property type="term" value="F:sequence-specific DNA binding"/>
    <property type="evidence" value="ECO:0007669"/>
    <property type="project" value="InterPro"/>
</dbReference>
<dbReference type="Proteomes" id="UP000184204">
    <property type="component" value="Unassembled WGS sequence"/>
</dbReference>
<evidence type="ECO:0000256" key="6">
    <source>
        <dbReference type="ARBA" id="ARBA00023163"/>
    </source>
</evidence>
<evidence type="ECO:0000256" key="3">
    <source>
        <dbReference type="ARBA" id="ARBA00023015"/>
    </source>
</evidence>
<dbReference type="GO" id="GO:0008270">
    <property type="term" value="F:zinc ion binding"/>
    <property type="evidence" value="ECO:0007669"/>
    <property type="project" value="InterPro"/>
</dbReference>
<dbReference type="Pfam" id="PF12833">
    <property type="entry name" value="HTH_18"/>
    <property type="match status" value="1"/>
</dbReference>
<dbReference type="InterPro" id="IPR035451">
    <property type="entry name" value="Ada-like_dom_sf"/>
</dbReference>
<evidence type="ECO:0000313" key="9">
    <source>
        <dbReference type="EMBL" id="SHE88882.1"/>
    </source>
</evidence>
<evidence type="ECO:0000256" key="2">
    <source>
        <dbReference type="ARBA" id="ARBA00022603"/>
    </source>
</evidence>
<evidence type="ECO:0000313" key="10">
    <source>
        <dbReference type="Proteomes" id="UP000068026"/>
    </source>
</evidence>